<evidence type="ECO:0000313" key="10">
    <source>
        <dbReference type="EMBL" id="MBE9252698.1"/>
    </source>
</evidence>
<feature type="transmembrane region" description="Helical" evidence="8">
    <location>
        <begin position="729"/>
        <end position="749"/>
    </location>
</feature>
<gene>
    <name evidence="10" type="ORF">IQ217_02285</name>
</gene>
<dbReference type="Pfam" id="PF00350">
    <property type="entry name" value="Dynamin_N"/>
    <property type="match status" value="1"/>
</dbReference>
<evidence type="ECO:0000256" key="6">
    <source>
        <dbReference type="ARBA" id="ARBA00023136"/>
    </source>
</evidence>
<dbReference type="InterPro" id="IPR027417">
    <property type="entry name" value="P-loop_NTPase"/>
</dbReference>
<feature type="transmembrane region" description="Helical" evidence="8">
    <location>
        <begin position="702"/>
        <end position="723"/>
    </location>
</feature>
<dbReference type="CDD" id="cd09912">
    <property type="entry name" value="DLP_2"/>
    <property type="match status" value="1"/>
</dbReference>
<evidence type="ECO:0000259" key="9">
    <source>
        <dbReference type="PROSITE" id="PS51718"/>
    </source>
</evidence>
<keyword evidence="11" id="KW-1185">Reference proteome</keyword>
<dbReference type="RefSeq" id="WP_194018763.1">
    <property type="nucleotide sequence ID" value="NZ_JADEVV010000004.1"/>
</dbReference>
<evidence type="ECO:0000256" key="2">
    <source>
        <dbReference type="ARBA" id="ARBA00022741"/>
    </source>
</evidence>
<keyword evidence="2" id="KW-0547">Nucleotide-binding</keyword>
<comment type="subcellular location">
    <subcellularLocation>
        <location evidence="1">Membrane</location>
    </subcellularLocation>
</comment>
<feature type="coiled-coil region" evidence="7">
    <location>
        <begin position="655"/>
        <end position="682"/>
    </location>
</feature>
<dbReference type="InterPro" id="IPR030381">
    <property type="entry name" value="G_DYNAMIN_dom"/>
</dbReference>
<dbReference type="Proteomes" id="UP000658720">
    <property type="component" value="Unassembled WGS sequence"/>
</dbReference>
<evidence type="ECO:0000256" key="5">
    <source>
        <dbReference type="ARBA" id="ARBA00023134"/>
    </source>
</evidence>
<keyword evidence="8" id="KW-1133">Transmembrane helix</keyword>
<dbReference type="SUPFAM" id="SSF52540">
    <property type="entry name" value="P-loop containing nucleoside triphosphate hydrolases"/>
    <property type="match status" value="1"/>
</dbReference>
<keyword evidence="5" id="KW-0342">GTP-binding</keyword>
<dbReference type="Gene3D" id="3.40.50.300">
    <property type="entry name" value="P-loop containing nucleotide triphosphate hydrolases"/>
    <property type="match status" value="1"/>
</dbReference>
<evidence type="ECO:0000313" key="11">
    <source>
        <dbReference type="Proteomes" id="UP000658720"/>
    </source>
</evidence>
<dbReference type="InterPro" id="IPR045063">
    <property type="entry name" value="Dynamin_N"/>
</dbReference>
<keyword evidence="8" id="KW-0812">Transmembrane</keyword>
<dbReference type="InterPro" id="IPR029024">
    <property type="entry name" value="TerB-like"/>
</dbReference>
<sequence length="843" mass="95257">MNDSPQSAPVVNLISKIIGQPLTQQEVSPPVIFITSVLYVLNGVIFADQSVDAEEKARLEKTIADLCPEGSQARDLAYLINENVEQQGLYHNMNNLDILTQDFSESDKLLLLSLGYEMSMADGNLDKTEKRHLKTIGTFLEVDDQFYPFLESLFTDPEQLDTEILKEFKNLLDPARFHHLDEIFVVAANQILDQIPGHKKTREAKPLPRNLVDSFEELEKFKIKSYSIKGTFERIKSILDSAYQDSLISNACMNNAENISQDIQRLQEFRIAVVGDFSQGKSTLLNVLLGEEIQPVRSIPCSGTITSLKYGPEKKVICFYKDGTSETIPFSDYQSKASMDKEAALDNASQGLAEQTIEKIVVEHPNLHLCKQGIEILDSPGLNEHPERSIITQQLLNEVDGAIFLTDASRPMTQSEREVVNDVISMLNIGSNQNSANNLFVVVNKWDLLRKESDREEVKKRINNIFINNQLIFGENRIHYLSAQETLDAILEDKDNEYLSLFTNFVNALEGFLGNERGDIKIKRISDKIYSLINLAIASLDDLANILNNQSQNIGSEKEELINQIGEITGRDTKIRLMANEIRDEVIEEINDSYNEWLELLPDKMITRAQNWSSEYGAFMNRDKLIADYARQFNQDLSHEFNNWINKSLKDRILKRAIREFRKNVQDELKALEQESIRLGQSSGNLFESFNYSFNNYNLDDVGVGFGLLMTGLGAALFVPAMIFAGPILAIIGMGAGGALAGMGIGDIFGMDDNIRQKVFEVGMEHFLNTSEDIDKVNEIGYEIFDNEILTVQEFLNSLISQCDSRIKAIDKKAEQDQEQNNNLIKNINQIISDLQQISFSLD</sequence>
<dbReference type="PANTHER" id="PTHR10465">
    <property type="entry name" value="TRANSMEMBRANE GTPASE FZO1"/>
    <property type="match status" value="1"/>
</dbReference>
<dbReference type="CDD" id="cd07177">
    <property type="entry name" value="terB_like"/>
    <property type="match status" value="1"/>
</dbReference>
<reference evidence="10 11" key="1">
    <citation type="submission" date="2020-10" db="EMBL/GenBank/DDBJ databases">
        <authorList>
            <person name="Castelo-Branco R."/>
            <person name="Eusebio N."/>
            <person name="Adriana R."/>
            <person name="Vieira A."/>
            <person name="Brugerolle De Fraissinette N."/>
            <person name="Rezende De Castro R."/>
            <person name="Schneider M.P."/>
            <person name="Vasconcelos V."/>
            <person name="Leao P.N."/>
        </authorList>
    </citation>
    <scope>NUCLEOTIDE SEQUENCE [LARGE SCALE GENOMIC DNA]</scope>
    <source>
        <strain evidence="10 11">LEGE 00031</strain>
    </source>
</reference>
<dbReference type="PANTHER" id="PTHR10465:SF0">
    <property type="entry name" value="SARCALUMENIN"/>
    <property type="match status" value="1"/>
</dbReference>
<keyword evidence="3" id="KW-0378">Hydrolase</keyword>
<evidence type="ECO:0000256" key="4">
    <source>
        <dbReference type="ARBA" id="ARBA00023054"/>
    </source>
</evidence>
<proteinExistence type="predicted"/>
<accession>A0ABR9VQE3</accession>
<feature type="domain" description="Dynamin-type G" evidence="9">
    <location>
        <begin position="265"/>
        <end position="523"/>
    </location>
</feature>
<evidence type="ECO:0000256" key="7">
    <source>
        <dbReference type="SAM" id="Coils"/>
    </source>
</evidence>
<dbReference type="Gene3D" id="1.10.3680.10">
    <property type="entry name" value="TerB-like"/>
    <property type="match status" value="1"/>
</dbReference>
<dbReference type="PROSITE" id="PS51718">
    <property type="entry name" value="G_DYNAMIN_2"/>
    <property type="match status" value="1"/>
</dbReference>
<name>A0ABR9VQE3_9SYNC</name>
<keyword evidence="6 8" id="KW-0472">Membrane</keyword>
<dbReference type="Pfam" id="PF05099">
    <property type="entry name" value="TerB"/>
    <property type="match status" value="1"/>
</dbReference>
<protein>
    <submittedName>
        <fullName evidence="10">Dynamin family protein</fullName>
    </submittedName>
</protein>
<organism evidence="10 11">
    <name type="scientific">Synechocystis salina LEGE 00031</name>
    <dbReference type="NCBI Taxonomy" id="1828736"/>
    <lineage>
        <taxon>Bacteria</taxon>
        <taxon>Bacillati</taxon>
        <taxon>Cyanobacteriota</taxon>
        <taxon>Cyanophyceae</taxon>
        <taxon>Synechococcales</taxon>
        <taxon>Merismopediaceae</taxon>
        <taxon>Synechocystis</taxon>
    </lineage>
</organism>
<dbReference type="InterPro" id="IPR027094">
    <property type="entry name" value="Mitofusin_fam"/>
</dbReference>
<keyword evidence="4 7" id="KW-0175">Coiled coil</keyword>
<dbReference type="EMBL" id="JADEVV010000004">
    <property type="protein sequence ID" value="MBE9252698.1"/>
    <property type="molecule type" value="Genomic_DNA"/>
</dbReference>
<comment type="caution">
    <text evidence="10">The sequence shown here is derived from an EMBL/GenBank/DDBJ whole genome shotgun (WGS) entry which is preliminary data.</text>
</comment>
<evidence type="ECO:0000256" key="8">
    <source>
        <dbReference type="SAM" id="Phobius"/>
    </source>
</evidence>
<dbReference type="SUPFAM" id="SSF158682">
    <property type="entry name" value="TerB-like"/>
    <property type="match status" value="1"/>
</dbReference>
<dbReference type="InterPro" id="IPR007791">
    <property type="entry name" value="DjlA_N"/>
</dbReference>
<feature type="coiled-coil region" evidence="7">
    <location>
        <begin position="807"/>
        <end position="834"/>
    </location>
</feature>
<evidence type="ECO:0000256" key="1">
    <source>
        <dbReference type="ARBA" id="ARBA00004370"/>
    </source>
</evidence>
<evidence type="ECO:0000256" key="3">
    <source>
        <dbReference type="ARBA" id="ARBA00022801"/>
    </source>
</evidence>